<keyword evidence="1" id="KW-0812">Transmembrane</keyword>
<dbReference type="RefSeq" id="WP_126024987.1">
    <property type="nucleotide sequence ID" value="NZ_RXFT01000016.1"/>
</dbReference>
<name>A0A3S0ZDV1_9BURK</name>
<protein>
    <submittedName>
        <fullName evidence="2">Uncharacterized protein</fullName>
    </submittedName>
</protein>
<feature type="transmembrane region" description="Helical" evidence="1">
    <location>
        <begin position="56"/>
        <end position="73"/>
    </location>
</feature>
<proteinExistence type="predicted"/>
<gene>
    <name evidence="2" type="ORF">EJP67_27885</name>
</gene>
<dbReference type="AlphaFoldDB" id="A0A3S0ZDV1"/>
<comment type="caution">
    <text evidence="2">The sequence shown here is derived from an EMBL/GenBank/DDBJ whole genome shotgun (WGS) entry which is preliminary data.</text>
</comment>
<dbReference type="EMBL" id="RXFT01000016">
    <property type="protein sequence ID" value="RUR70884.1"/>
    <property type="molecule type" value="Genomic_DNA"/>
</dbReference>
<organism evidence="2 3">
    <name type="scientific">Variovorax guangxiensis</name>
    <dbReference type="NCBI Taxonomy" id="1775474"/>
    <lineage>
        <taxon>Bacteria</taxon>
        <taxon>Pseudomonadati</taxon>
        <taxon>Pseudomonadota</taxon>
        <taxon>Betaproteobacteria</taxon>
        <taxon>Burkholderiales</taxon>
        <taxon>Comamonadaceae</taxon>
        <taxon>Variovorax</taxon>
    </lineage>
</organism>
<sequence length="108" mass="11846">MKPAASREKFVIRYLGPLIPLGLAANGIWILLSGYYTYRPGKGNWTLTLLPPDSHLAGLFFIFLGVLVASLGVSGRKERWLFWSGLAGALLSLIIEGLRQILRLAVHG</sequence>
<evidence type="ECO:0000256" key="1">
    <source>
        <dbReference type="SAM" id="Phobius"/>
    </source>
</evidence>
<keyword evidence="1" id="KW-0472">Membrane</keyword>
<evidence type="ECO:0000313" key="2">
    <source>
        <dbReference type="EMBL" id="RUR70884.1"/>
    </source>
</evidence>
<reference evidence="2 3" key="1">
    <citation type="submission" date="2018-12" db="EMBL/GenBank/DDBJ databases">
        <title>The genome sequences of Variovorax guangxiensis DSM 27352.</title>
        <authorList>
            <person name="Gao J."/>
            <person name="Sun J."/>
        </authorList>
    </citation>
    <scope>NUCLEOTIDE SEQUENCE [LARGE SCALE GENOMIC DNA]</scope>
    <source>
        <strain evidence="2 3">DSM 27352</strain>
    </source>
</reference>
<feature type="transmembrane region" description="Helical" evidence="1">
    <location>
        <begin position="80"/>
        <end position="102"/>
    </location>
</feature>
<dbReference type="Proteomes" id="UP000281118">
    <property type="component" value="Unassembled WGS sequence"/>
</dbReference>
<evidence type="ECO:0000313" key="3">
    <source>
        <dbReference type="Proteomes" id="UP000281118"/>
    </source>
</evidence>
<feature type="transmembrane region" description="Helical" evidence="1">
    <location>
        <begin position="12"/>
        <end position="36"/>
    </location>
</feature>
<accession>A0A3S0ZDV1</accession>
<dbReference type="OrthoDB" id="8853930at2"/>
<keyword evidence="1" id="KW-1133">Transmembrane helix</keyword>